<dbReference type="Proteomes" id="UP000050509">
    <property type="component" value="Unassembled WGS sequence"/>
</dbReference>
<sequence length="326" mass="35471">GEGQRVQMEQAIAAGDIHWHALPFTTHSELMDAELFAYGLSLSQRLDERFGRRTIAAKMTDVPGHTRAIVPLLAKAGVQFLHLGVNGASTPPDVPPAFVWRDPSGAEVIVMYQRGGYGDFGALPGLGDALAFAHTEDNIGPQTAEQARASFARLRERFPNAQVIGSTLDAFAEQAARAKAQLPVVTAEIGDTWIHGVGSDPQKVARFRAWSRLRNHWVANGAAQQHEQAFDAFSRALLMVPEHTWGMDIKMHLNEYHSYARETFAAARSQANFRTFESSWAEQRAYLSAARAALAGTPLAAEADAAVQELAPRRPSTDGLRPPLAG</sequence>
<dbReference type="SUPFAM" id="SSF88713">
    <property type="entry name" value="Glycoside hydrolase/deacetylase"/>
    <property type="match status" value="1"/>
</dbReference>
<feature type="non-terminal residue" evidence="1">
    <location>
        <position position="1"/>
    </location>
</feature>
<comment type="caution">
    <text evidence="1">The sequence shown here is derived from an EMBL/GenBank/DDBJ whole genome shotgun (WGS) entry which is preliminary data.</text>
</comment>
<organism evidence="1 2">
    <name type="scientific">Kouleothrix aurantiaca</name>
    <dbReference type="NCBI Taxonomy" id="186479"/>
    <lineage>
        <taxon>Bacteria</taxon>
        <taxon>Bacillati</taxon>
        <taxon>Chloroflexota</taxon>
        <taxon>Chloroflexia</taxon>
        <taxon>Chloroflexales</taxon>
        <taxon>Roseiflexineae</taxon>
        <taxon>Roseiflexaceae</taxon>
        <taxon>Kouleothrix</taxon>
    </lineage>
</organism>
<accession>A0A0P9D7T2</accession>
<name>A0A0P9D7T2_9CHLR</name>
<feature type="non-terminal residue" evidence="1">
    <location>
        <position position="326"/>
    </location>
</feature>
<dbReference type="CDD" id="cd10791">
    <property type="entry name" value="GH38N_AMII_like_1"/>
    <property type="match status" value="1"/>
</dbReference>
<protein>
    <submittedName>
        <fullName evidence="1">Uncharacterized protein</fullName>
    </submittedName>
</protein>
<gene>
    <name evidence="1" type="ORF">SE17_37145</name>
</gene>
<dbReference type="InterPro" id="IPR032482">
    <property type="entry name" value="DUF5054"/>
</dbReference>
<proteinExistence type="predicted"/>
<dbReference type="InterPro" id="IPR027291">
    <property type="entry name" value="Glyco_hydro_38_N_sf"/>
</dbReference>
<dbReference type="InterPro" id="IPR011330">
    <property type="entry name" value="Glyco_hydro/deAcase_b/a-brl"/>
</dbReference>
<dbReference type="Gene3D" id="3.20.110.10">
    <property type="entry name" value="Glycoside hydrolase 38, N terminal domain"/>
    <property type="match status" value="1"/>
</dbReference>
<evidence type="ECO:0000313" key="1">
    <source>
        <dbReference type="EMBL" id="KPV48609.1"/>
    </source>
</evidence>
<evidence type="ECO:0000313" key="2">
    <source>
        <dbReference type="Proteomes" id="UP000050509"/>
    </source>
</evidence>
<reference evidence="1 2" key="1">
    <citation type="submission" date="2015-09" db="EMBL/GenBank/DDBJ databases">
        <title>Draft genome sequence of Kouleothrix aurantiaca JCM 19913.</title>
        <authorList>
            <person name="Hemp J."/>
        </authorList>
    </citation>
    <scope>NUCLEOTIDE SEQUENCE [LARGE SCALE GENOMIC DNA]</scope>
    <source>
        <strain evidence="1 2">COM-B</strain>
    </source>
</reference>
<dbReference type="EMBL" id="LJCR01002522">
    <property type="protein sequence ID" value="KPV48609.1"/>
    <property type="molecule type" value="Genomic_DNA"/>
</dbReference>
<keyword evidence="2" id="KW-1185">Reference proteome</keyword>
<dbReference type="AlphaFoldDB" id="A0A0P9D7T2"/>
<dbReference type="Pfam" id="PF16477">
    <property type="entry name" value="DUF5054"/>
    <property type="match status" value="1"/>
</dbReference>
<dbReference type="GO" id="GO:0005975">
    <property type="term" value="P:carbohydrate metabolic process"/>
    <property type="evidence" value="ECO:0007669"/>
    <property type="project" value="InterPro"/>
</dbReference>